<organism evidence="1">
    <name type="scientific">Oryza glumipatula</name>
    <dbReference type="NCBI Taxonomy" id="40148"/>
    <lineage>
        <taxon>Eukaryota</taxon>
        <taxon>Viridiplantae</taxon>
        <taxon>Streptophyta</taxon>
        <taxon>Embryophyta</taxon>
        <taxon>Tracheophyta</taxon>
        <taxon>Spermatophyta</taxon>
        <taxon>Magnoliopsida</taxon>
        <taxon>Liliopsida</taxon>
        <taxon>Poales</taxon>
        <taxon>Poaceae</taxon>
        <taxon>BOP clade</taxon>
        <taxon>Oryzoideae</taxon>
        <taxon>Oryzeae</taxon>
        <taxon>Oryzinae</taxon>
        <taxon>Oryza</taxon>
    </lineage>
</organism>
<accession>A0A0D9ZUL6</accession>
<dbReference type="Gramene" id="OGLUM05G04210.1">
    <property type="protein sequence ID" value="OGLUM05G04210.1"/>
    <property type="gene ID" value="OGLUM05G04210"/>
</dbReference>
<dbReference type="Proteomes" id="UP000026961">
    <property type="component" value="Chromosome 5"/>
</dbReference>
<proteinExistence type="predicted"/>
<name>A0A0D9ZUL6_9ORYZ</name>
<protein>
    <submittedName>
        <fullName evidence="1">Uncharacterized protein</fullName>
    </submittedName>
</protein>
<evidence type="ECO:0000313" key="1">
    <source>
        <dbReference type="EnsemblPlants" id="OGLUM05G04210.1"/>
    </source>
</evidence>
<keyword evidence="2" id="KW-1185">Reference proteome</keyword>
<evidence type="ECO:0000313" key="2">
    <source>
        <dbReference type="Proteomes" id="UP000026961"/>
    </source>
</evidence>
<dbReference type="HOGENOM" id="CLU_1985052_0_0_1"/>
<reference evidence="1" key="1">
    <citation type="submission" date="2015-04" db="UniProtKB">
        <authorList>
            <consortium name="EnsemblPlants"/>
        </authorList>
    </citation>
    <scope>IDENTIFICATION</scope>
</reference>
<reference evidence="1" key="2">
    <citation type="submission" date="2018-05" db="EMBL/GenBank/DDBJ databases">
        <title>OgluRS3 (Oryza glumaepatula Reference Sequence Version 3).</title>
        <authorList>
            <person name="Zhang J."/>
            <person name="Kudrna D."/>
            <person name="Lee S."/>
            <person name="Talag J."/>
            <person name="Welchert J."/>
            <person name="Wing R.A."/>
        </authorList>
    </citation>
    <scope>NUCLEOTIDE SEQUENCE [LARGE SCALE GENOMIC DNA]</scope>
</reference>
<dbReference type="EnsemblPlants" id="OGLUM05G04210.1">
    <property type="protein sequence ID" value="OGLUM05G04210.1"/>
    <property type="gene ID" value="OGLUM05G04210"/>
</dbReference>
<sequence>MAADSAACSPAASYERDLQTGGAGVASHAREVLDEMAVYDCSFLEIRAVAEFRPWGAAITYWFSEDSVTNSANDRSSSMWKWEWMDDQTMWTRSCLIKTLCYDVGNQHLITGSSDIWHTAIIQLLR</sequence>
<dbReference type="AlphaFoldDB" id="A0A0D9ZUL6"/>